<evidence type="ECO:0000256" key="2">
    <source>
        <dbReference type="SAM" id="Phobius"/>
    </source>
</evidence>
<organism evidence="3 4">
    <name type="scientific">Neisseria shayeganii 871</name>
    <dbReference type="NCBI Taxonomy" id="1032488"/>
    <lineage>
        <taxon>Bacteria</taxon>
        <taxon>Pseudomonadati</taxon>
        <taxon>Pseudomonadota</taxon>
        <taxon>Betaproteobacteria</taxon>
        <taxon>Neisseriales</taxon>
        <taxon>Neisseriaceae</taxon>
        <taxon>Neisseria</taxon>
    </lineage>
</organism>
<keyword evidence="4" id="KW-1185">Reference proteome</keyword>
<reference evidence="3 4" key="1">
    <citation type="submission" date="2011-05" db="EMBL/GenBank/DDBJ databases">
        <authorList>
            <person name="Muzny D."/>
            <person name="Qin X."/>
            <person name="Deng J."/>
            <person name="Jiang H."/>
            <person name="Liu Y."/>
            <person name="Qu J."/>
            <person name="Song X.-Z."/>
            <person name="Zhang L."/>
            <person name="Thornton R."/>
            <person name="Coyle M."/>
            <person name="Francisco L."/>
            <person name="Jackson L."/>
            <person name="Javaid M."/>
            <person name="Korchina V."/>
            <person name="Kovar C."/>
            <person name="Mata R."/>
            <person name="Mathew T."/>
            <person name="Ngo R."/>
            <person name="Nguyen L."/>
            <person name="Nguyen N."/>
            <person name="Okwuonu G."/>
            <person name="Ongeri F."/>
            <person name="Pham C."/>
            <person name="Simmons D."/>
            <person name="Wilczek-Boney K."/>
            <person name="Hale W."/>
            <person name="Jakkamsetti A."/>
            <person name="Pham P."/>
            <person name="Ruth R."/>
            <person name="San Lucas F."/>
            <person name="Warren J."/>
            <person name="Zhang J."/>
            <person name="Zhao Z."/>
            <person name="Zhou C."/>
            <person name="Zhu D."/>
            <person name="Lee S."/>
            <person name="Bess C."/>
            <person name="Blankenburg K."/>
            <person name="Forbes L."/>
            <person name="Fu Q."/>
            <person name="Gubbala S."/>
            <person name="Hirani K."/>
            <person name="Jayaseelan J.C."/>
            <person name="Lara F."/>
            <person name="Munidasa M."/>
            <person name="Palculict T."/>
            <person name="Patil S."/>
            <person name="Pu L.-L."/>
            <person name="Saada N."/>
            <person name="Tang L."/>
            <person name="Weissenberger G."/>
            <person name="Zhu Y."/>
            <person name="Hemphill L."/>
            <person name="Shang Y."/>
            <person name="Youmans B."/>
            <person name="Ayvaz T."/>
            <person name="Ross M."/>
            <person name="Santibanez J."/>
            <person name="Aqrawi P."/>
            <person name="Gross S."/>
            <person name="Joshi V."/>
            <person name="Fowler G."/>
            <person name="Nazareth L."/>
            <person name="Reid J."/>
            <person name="Worley K."/>
            <person name="Petrosino J."/>
            <person name="Highlander S."/>
            <person name="Gibbs R."/>
        </authorList>
    </citation>
    <scope>NUCLEOTIDE SEQUENCE [LARGE SCALE GENOMIC DNA]</scope>
    <source>
        <strain evidence="3 4">871</strain>
    </source>
</reference>
<dbReference type="Pfam" id="PF05616">
    <property type="entry name" value="Neisseria_TspB"/>
    <property type="match status" value="2"/>
</dbReference>
<feature type="transmembrane region" description="Helical" evidence="2">
    <location>
        <begin position="458"/>
        <end position="478"/>
    </location>
</feature>
<keyword evidence="2" id="KW-1133">Transmembrane helix</keyword>
<dbReference type="RefSeq" id="WP_009120173.1">
    <property type="nucleotide sequence ID" value="NZ_JH164926.1"/>
</dbReference>
<feature type="compositionally biased region" description="Low complexity" evidence="1">
    <location>
        <begin position="367"/>
        <end position="376"/>
    </location>
</feature>
<protein>
    <submittedName>
        <fullName evidence="3">TspB protein</fullName>
    </submittedName>
</protein>
<evidence type="ECO:0000313" key="3">
    <source>
        <dbReference type="EMBL" id="EGY51316.1"/>
    </source>
</evidence>
<sequence length="481" mass="52693">MGLLKFYFLTALRLLSERVKLIYFVLPMVILCLFPSKAFAELGLIKTPDGHVRLAGVISSRPNGIITAKVIGGNYVHGTAESLSLRSATSGAVSSAKVPATISRTVPKATVLRNLLSRTKLARLTPQGLVGGLILGEILTMLEDDGYQYDDASGEFLSSSEYLVRVYTIGNAGKIHLVKQRGMVSNLGISNYGVVVDQLCRDAWDIIKPSLPNYQRYRYLRYDGVETGSCVVALGNDERNFYSWDVVRNPNRLLTPAEYERIVSPLLQQRPEAILEAAQLPDSEWSQPKVHVLPGTIVNSQPYTDSKDGKAKQARWQFYDCDDGQSCVQETLIDRPDLQPNSPEAPAPDNPPANGSDTVPGTGGQSGSQSGNQTGTEQPPPFDLCKEHPEILACQQMGQPDPGQFDDIKIPVHVDNRTWQEDLFLPSTGVCPAPKTFHVMGKPVSVSYQPLCSFMETIRFIVLICFIVSAAYISFGGLKQG</sequence>
<keyword evidence="2" id="KW-0812">Transmembrane</keyword>
<accession>G4CLJ7</accession>
<evidence type="ECO:0000256" key="1">
    <source>
        <dbReference type="SAM" id="MobiDB-lite"/>
    </source>
</evidence>
<dbReference type="HOGENOM" id="CLU_540609_0_0_4"/>
<dbReference type="EMBL" id="AGAY01000087">
    <property type="protein sequence ID" value="EGY51316.1"/>
    <property type="molecule type" value="Genomic_DNA"/>
</dbReference>
<dbReference type="InterPro" id="IPR008708">
    <property type="entry name" value="Neisseria_TspB"/>
</dbReference>
<feature type="transmembrane region" description="Helical" evidence="2">
    <location>
        <begin position="21"/>
        <end position="40"/>
    </location>
</feature>
<dbReference type="STRING" id="1032488.HMPREF9371_2488"/>
<dbReference type="PATRIC" id="fig|1032488.3.peg.2343"/>
<gene>
    <name evidence="3" type="ORF">HMPREF9371_2488</name>
</gene>
<feature type="region of interest" description="Disordered" evidence="1">
    <location>
        <begin position="335"/>
        <end position="382"/>
    </location>
</feature>
<evidence type="ECO:0000313" key="4">
    <source>
        <dbReference type="Proteomes" id="UP000003019"/>
    </source>
</evidence>
<dbReference type="Proteomes" id="UP000003019">
    <property type="component" value="Unassembled WGS sequence"/>
</dbReference>
<dbReference type="NCBIfam" id="NF041109">
    <property type="entry name" value="VF_TspB_C_term"/>
    <property type="match status" value="1"/>
</dbReference>
<keyword evidence="2" id="KW-0472">Membrane</keyword>
<proteinExistence type="predicted"/>
<comment type="caution">
    <text evidence="3">The sequence shown here is derived from an EMBL/GenBank/DDBJ whole genome shotgun (WGS) entry which is preliminary data.</text>
</comment>
<name>G4CLJ7_9NEIS</name>
<dbReference type="OrthoDB" id="8602230at2"/>
<dbReference type="AlphaFoldDB" id="G4CLJ7"/>